<feature type="transmembrane region" description="Helical" evidence="1">
    <location>
        <begin position="232"/>
        <end position="255"/>
    </location>
</feature>
<organism evidence="2 3">
    <name type="scientific">Sphingomonas xanthus</name>
    <dbReference type="NCBI Taxonomy" id="2594473"/>
    <lineage>
        <taxon>Bacteria</taxon>
        <taxon>Pseudomonadati</taxon>
        <taxon>Pseudomonadota</taxon>
        <taxon>Alphaproteobacteria</taxon>
        <taxon>Sphingomonadales</taxon>
        <taxon>Sphingomonadaceae</taxon>
        <taxon>Sphingomonas</taxon>
    </lineage>
</organism>
<evidence type="ECO:0000256" key="1">
    <source>
        <dbReference type="SAM" id="Phobius"/>
    </source>
</evidence>
<dbReference type="RefSeq" id="WP_147494591.1">
    <property type="nucleotide sequence ID" value="NZ_CP041659.1"/>
</dbReference>
<dbReference type="Proteomes" id="UP000321857">
    <property type="component" value="Chromosome"/>
</dbReference>
<feature type="transmembrane region" description="Helical" evidence="1">
    <location>
        <begin position="97"/>
        <end position="121"/>
    </location>
</feature>
<feature type="transmembrane region" description="Helical" evidence="1">
    <location>
        <begin position="54"/>
        <end position="77"/>
    </location>
</feature>
<evidence type="ECO:0000313" key="3">
    <source>
        <dbReference type="Proteomes" id="UP000321857"/>
    </source>
</evidence>
<feature type="transmembrane region" description="Helical" evidence="1">
    <location>
        <begin position="21"/>
        <end position="42"/>
    </location>
</feature>
<protein>
    <recommendedName>
        <fullName evidence="4">Glycerophosphoryl diester phosphodiesterase membrane domain-containing protein</fullName>
    </recommendedName>
</protein>
<dbReference type="EMBL" id="CP041659">
    <property type="protein sequence ID" value="QDP20143.1"/>
    <property type="molecule type" value="Genomic_DNA"/>
</dbReference>
<keyword evidence="1" id="KW-1133">Transmembrane helix</keyword>
<gene>
    <name evidence="2" type="ORF">FMM02_09385</name>
</gene>
<keyword evidence="1" id="KW-0812">Transmembrane</keyword>
<sequence length="275" mass="27939">MTKVSIGKAWEESSAFLGREARLVAPVALAMFAVPAALAAWINPTGQPAGDLSGLLIMLFVLATALIGQMAIAAMAIGWTGSVGGALGKAAGRAPALFGAALMVFLPLAIAAAILLVLLLGNAGLTDPASISAETMAQVPGLAPFMLVMMLVFLFVATRLMPMSAVAITETGNPLRIVGRCFALTKGNFFRLFVLLMLILVAAMVAGGAVTAVVGSLVVLAMGDVQPLNLPALLIALAEGIVGAMITAVAATMVARIYVQLNTGQAGVPDVDRAD</sequence>
<feature type="transmembrane region" description="Helical" evidence="1">
    <location>
        <begin position="189"/>
        <end position="220"/>
    </location>
</feature>
<dbReference type="OrthoDB" id="7193287at2"/>
<accession>A0A516ITB9</accession>
<evidence type="ECO:0008006" key="4">
    <source>
        <dbReference type="Google" id="ProtNLM"/>
    </source>
</evidence>
<proteinExistence type="predicted"/>
<keyword evidence="1" id="KW-0472">Membrane</keyword>
<reference evidence="2 3" key="1">
    <citation type="submission" date="2019-07" db="EMBL/GenBank/DDBJ databases">
        <title>Sphingomonas AE3 Genome sequencing and assembly.</title>
        <authorList>
            <person name="Kim H."/>
        </authorList>
    </citation>
    <scope>NUCLEOTIDE SEQUENCE [LARGE SCALE GENOMIC DNA]</scope>
    <source>
        <strain evidence="2 3">AE3</strain>
    </source>
</reference>
<feature type="transmembrane region" description="Helical" evidence="1">
    <location>
        <begin position="141"/>
        <end position="168"/>
    </location>
</feature>
<evidence type="ECO:0000313" key="2">
    <source>
        <dbReference type="EMBL" id="QDP20143.1"/>
    </source>
</evidence>
<keyword evidence="3" id="KW-1185">Reference proteome</keyword>
<dbReference type="KEGG" id="sxa:FMM02_09385"/>
<name>A0A516ITB9_9SPHN</name>
<dbReference type="AlphaFoldDB" id="A0A516ITB9"/>